<gene>
    <name evidence="2" type="primary">ccoS</name>
    <name evidence="2" type="ORF">RPE78_08010</name>
</gene>
<evidence type="ECO:0000313" key="2">
    <source>
        <dbReference type="EMBL" id="WRY32662.1"/>
    </source>
</evidence>
<feature type="transmembrane region" description="Helical" evidence="1">
    <location>
        <begin position="6"/>
        <end position="26"/>
    </location>
</feature>
<dbReference type="InterPro" id="IPR004714">
    <property type="entry name" value="Cyt_oxidase_maturation_cbb3"/>
</dbReference>
<protein>
    <submittedName>
        <fullName evidence="2">Cbb3-type cytochrome oxidase assembly protein CcoS</fullName>
    </submittedName>
</protein>
<name>A0ABZ1DZ12_9RHOB</name>
<sequence length="52" mass="5763">MSILGFLIPISLFLGGVGLLAFFWALKSRQFEDPKGDAERILSTAWDDHPKG</sequence>
<dbReference type="Pfam" id="PF03597">
    <property type="entry name" value="FixS"/>
    <property type="match status" value="1"/>
</dbReference>
<proteinExistence type="predicted"/>
<accession>A0ABZ1DZ12</accession>
<organism evidence="2 3">
    <name type="scientific">Thioclava litoralis</name>
    <dbReference type="NCBI Taxonomy" id="3076557"/>
    <lineage>
        <taxon>Bacteria</taxon>
        <taxon>Pseudomonadati</taxon>
        <taxon>Pseudomonadota</taxon>
        <taxon>Alphaproteobacteria</taxon>
        <taxon>Rhodobacterales</taxon>
        <taxon>Paracoccaceae</taxon>
        <taxon>Thioclava</taxon>
    </lineage>
</organism>
<keyword evidence="3" id="KW-1185">Reference proteome</keyword>
<keyword evidence="1" id="KW-0812">Transmembrane</keyword>
<dbReference type="PANTHER" id="PTHR41532:SF1">
    <property type="entry name" value="FIXS PROTEIN"/>
    <property type="match status" value="1"/>
</dbReference>
<dbReference type="Proteomes" id="UP001623290">
    <property type="component" value="Chromosome"/>
</dbReference>
<dbReference type="EMBL" id="CP135443">
    <property type="protein sequence ID" value="WRY32662.1"/>
    <property type="molecule type" value="Genomic_DNA"/>
</dbReference>
<evidence type="ECO:0000313" key="3">
    <source>
        <dbReference type="Proteomes" id="UP001623290"/>
    </source>
</evidence>
<reference evidence="2 3" key="1">
    <citation type="submission" date="2023-09" db="EMBL/GenBank/DDBJ databases">
        <title>Thioclava shenzhenensis sp. nov., a multidrug resistant bacteria-antagonizing species isolated from coastal seawater.</title>
        <authorList>
            <person name="Long M."/>
        </authorList>
    </citation>
    <scope>NUCLEOTIDE SEQUENCE [LARGE SCALE GENOMIC DNA]</scope>
    <source>
        <strain evidence="2 3">FTW29</strain>
    </source>
</reference>
<dbReference type="RefSeq" id="WP_339108985.1">
    <property type="nucleotide sequence ID" value="NZ_CP135443.1"/>
</dbReference>
<dbReference type="PANTHER" id="PTHR41532">
    <property type="entry name" value="FIXS PROTEIN"/>
    <property type="match status" value="1"/>
</dbReference>
<keyword evidence="1" id="KW-1133">Transmembrane helix</keyword>
<keyword evidence="1" id="KW-0472">Membrane</keyword>
<dbReference type="NCBIfam" id="TIGR00847">
    <property type="entry name" value="ccoS"/>
    <property type="match status" value="1"/>
</dbReference>
<evidence type="ECO:0000256" key="1">
    <source>
        <dbReference type="SAM" id="Phobius"/>
    </source>
</evidence>